<dbReference type="Proteomes" id="UP000009131">
    <property type="component" value="Unassembled WGS sequence"/>
</dbReference>
<feature type="chain" id="PRO_5009955623" evidence="1">
    <location>
        <begin position="19"/>
        <end position="653"/>
    </location>
</feature>
<feature type="signal peptide" evidence="1">
    <location>
        <begin position="1"/>
        <end position="18"/>
    </location>
</feature>
<reference evidence="2 3" key="2">
    <citation type="journal article" date="2012" name="Open Biol.">
        <title>Characteristics of nucleosomes and linker DNA regions on the genome of the basidiomycete Mixia osmundae revealed by mono- and dinucleosome mapping.</title>
        <authorList>
            <person name="Nishida H."/>
            <person name="Kondo S."/>
            <person name="Matsumoto T."/>
            <person name="Suzuki Y."/>
            <person name="Yoshikawa H."/>
            <person name="Taylor T.D."/>
            <person name="Sugiyama J."/>
        </authorList>
    </citation>
    <scope>NUCLEOTIDE SEQUENCE [LARGE SCALE GENOMIC DNA]</scope>
    <source>
        <strain evidence="3">CBS 9802 / IAM 14324 / JCM 22182 / KY 12970</strain>
    </source>
</reference>
<organism evidence="2 3">
    <name type="scientific">Mixia osmundae (strain CBS 9802 / IAM 14324 / JCM 22182 / KY 12970)</name>
    <dbReference type="NCBI Taxonomy" id="764103"/>
    <lineage>
        <taxon>Eukaryota</taxon>
        <taxon>Fungi</taxon>
        <taxon>Dikarya</taxon>
        <taxon>Basidiomycota</taxon>
        <taxon>Pucciniomycotina</taxon>
        <taxon>Mixiomycetes</taxon>
        <taxon>Mixiales</taxon>
        <taxon>Mixiaceae</taxon>
        <taxon>Mixia</taxon>
    </lineage>
</organism>
<protein>
    <submittedName>
        <fullName evidence="2">Uncharacterized protein</fullName>
    </submittedName>
</protein>
<comment type="caution">
    <text evidence="2">The sequence shown here is derived from an EMBL/GenBank/DDBJ whole genome shotgun (WGS) entry which is preliminary data.</text>
</comment>
<dbReference type="InParanoid" id="G7E0N8"/>
<dbReference type="HOGENOM" id="CLU_419821_0_0_1"/>
<evidence type="ECO:0000313" key="3">
    <source>
        <dbReference type="Proteomes" id="UP000009131"/>
    </source>
</evidence>
<sequence length="653" mass="71035">MLLSPILTVLSISIVANAVHQNDVESTITSVFYRLRATATTLCFRTGATLIGPGQVDVTILTNGGSGIVYRAANYVNSNDLVVSSVEYDEAIKPAFAAIHFNVVTSGASQPNWRVADQTCCIVNSRVTVIIGIMPDTRGQIIRSLAKSYMDCGGSFSPQPHRCPPEHFTVDCKAGVGQVEIVPEQPPKMIQYDIKASASGFCNIHQKGSPWAITSETTLASPIITVVILSKQYRDDLWSQFAFFNSEGLAVLKFDSVEPDLLVTYVQFRQRGRFEPVWSADNQQCCIALLIGYIGFGITERRFTIVDEPNLTVACPPSELQKPYCGAADFEQLTGQSDLATAGPTVLGPGALEILFLTDNGADPIFRTLSLVNTGDVISFGTRYDEANWPSTAVLKFSLTGSGLAQTGWVERDRICCTPKSWITVDIGVVRETNDIMRNVRVQTSISCGGASAAVPTRCPRQSFSVSCTPVSSEIKQEPAEEPSIMLYDLVASSNADCDVWRQGYAQAGSRYTTLYSSAVTIAIISKVYKASGQIYVEGAYFGSNIHIPITPIEVMGDHVIAELQFREPGFKQSSWMSPDRTCCSALLTTRLAFGMKQDSFMYLRSDVMSIACPPNKLAERTPACKKAYTGSGSYACKNVKTLVEREKGGETQ</sequence>
<evidence type="ECO:0000313" key="2">
    <source>
        <dbReference type="EMBL" id="GAA96398.1"/>
    </source>
</evidence>
<dbReference type="AlphaFoldDB" id="G7E0N8"/>
<dbReference type="RefSeq" id="XP_014566473.1">
    <property type="nucleotide sequence ID" value="XM_014710987.1"/>
</dbReference>
<reference evidence="2 3" key="1">
    <citation type="journal article" date="2011" name="J. Gen. Appl. Microbiol.">
        <title>Draft genome sequencing of the enigmatic basidiomycete Mixia osmundae.</title>
        <authorList>
            <person name="Nishida H."/>
            <person name="Nagatsuka Y."/>
            <person name="Sugiyama J."/>
        </authorList>
    </citation>
    <scope>NUCLEOTIDE SEQUENCE [LARGE SCALE GENOMIC DNA]</scope>
    <source>
        <strain evidence="3">CBS 9802 / IAM 14324 / JCM 22182 / KY 12970</strain>
    </source>
</reference>
<gene>
    <name evidence="2" type="primary">Mo03065</name>
    <name evidence="2" type="ORF">E5Q_03065</name>
</gene>
<keyword evidence="1" id="KW-0732">Signal</keyword>
<name>G7E0N8_MIXOS</name>
<proteinExistence type="predicted"/>
<keyword evidence="3" id="KW-1185">Reference proteome</keyword>
<accession>G7E0N8</accession>
<dbReference type="EMBL" id="BABT02000084">
    <property type="protein sequence ID" value="GAA96398.1"/>
    <property type="molecule type" value="Genomic_DNA"/>
</dbReference>
<evidence type="ECO:0000256" key="1">
    <source>
        <dbReference type="SAM" id="SignalP"/>
    </source>
</evidence>